<organism evidence="11 12">
    <name type="scientific">Aeromicrobium chenweiae</name>
    <dbReference type="NCBI Taxonomy" id="2079793"/>
    <lineage>
        <taxon>Bacteria</taxon>
        <taxon>Bacillati</taxon>
        <taxon>Actinomycetota</taxon>
        <taxon>Actinomycetes</taxon>
        <taxon>Propionibacteriales</taxon>
        <taxon>Nocardioidaceae</taxon>
        <taxon>Aeromicrobium</taxon>
    </lineage>
</organism>
<dbReference type="InterPro" id="IPR028624">
    <property type="entry name" value="Tscrpt_elong_fac_GreA/B"/>
</dbReference>
<dbReference type="PROSITE" id="PS00829">
    <property type="entry name" value="GREAB_1"/>
    <property type="match status" value="1"/>
</dbReference>
<dbReference type="PROSITE" id="PS00830">
    <property type="entry name" value="GREAB_2"/>
    <property type="match status" value="1"/>
</dbReference>
<dbReference type="GO" id="GO:0032784">
    <property type="term" value="P:regulation of DNA-templated transcription elongation"/>
    <property type="evidence" value="ECO:0007669"/>
    <property type="project" value="UniProtKB-UniRule"/>
</dbReference>
<evidence type="ECO:0000256" key="7">
    <source>
        <dbReference type="ARBA" id="ARBA00030776"/>
    </source>
</evidence>
<dbReference type="InterPro" id="IPR036953">
    <property type="entry name" value="GreA/GreB_C_sf"/>
</dbReference>
<dbReference type="EMBL" id="CP026952">
    <property type="protein sequence ID" value="AWB93108.1"/>
    <property type="molecule type" value="Genomic_DNA"/>
</dbReference>
<dbReference type="PANTHER" id="PTHR30437">
    <property type="entry name" value="TRANSCRIPTION ELONGATION FACTOR GREA"/>
    <property type="match status" value="1"/>
</dbReference>
<protein>
    <recommendedName>
        <fullName evidence="2 8">Transcription elongation factor GreA</fullName>
    </recommendedName>
    <alternativeName>
        <fullName evidence="7 8">Transcript cleavage factor GreA</fullName>
    </alternativeName>
</protein>
<evidence type="ECO:0000256" key="4">
    <source>
        <dbReference type="ARBA" id="ARBA00023125"/>
    </source>
</evidence>
<comment type="function">
    <text evidence="6 8">Necessary for efficient RNA polymerase transcription elongation past template-encoded arresting sites. The arresting sites in DNA have the property of trapping a certain fraction of elongating RNA polymerases that pass through, resulting in locked ternary complexes. Cleavage of the nascent transcript by cleavage factors such as GreA or GreB allows the resumption of elongation from the new 3'terminus. GreA releases sequences of 2 to 3 nucleotides.</text>
</comment>
<reference evidence="12" key="1">
    <citation type="submission" date="2018-01" db="EMBL/GenBank/DDBJ databases">
        <authorList>
            <person name="Li J."/>
        </authorList>
    </citation>
    <scope>NUCLEOTIDE SEQUENCE [LARGE SCALE GENOMIC DNA]</scope>
    <source>
        <strain evidence="12">592</strain>
    </source>
</reference>
<dbReference type="SUPFAM" id="SSF46557">
    <property type="entry name" value="GreA transcript cleavage protein, N-terminal domain"/>
    <property type="match status" value="1"/>
</dbReference>
<dbReference type="OrthoDB" id="9797227at2"/>
<dbReference type="SUPFAM" id="SSF54534">
    <property type="entry name" value="FKBP-like"/>
    <property type="match status" value="1"/>
</dbReference>
<dbReference type="InterPro" id="IPR018151">
    <property type="entry name" value="TF_GreA/GreB_CS"/>
</dbReference>
<dbReference type="InterPro" id="IPR023459">
    <property type="entry name" value="Tscrpt_elong_fac_GreA/B_fam"/>
</dbReference>
<dbReference type="GO" id="GO:0070063">
    <property type="term" value="F:RNA polymerase binding"/>
    <property type="evidence" value="ECO:0007669"/>
    <property type="project" value="InterPro"/>
</dbReference>
<dbReference type="NCBIfam" id="NF001262">
    <property type="entry name" value="PRK00226.1-3"/>
    <property type="match status" value="1"/>
</dbReference>
<proteinExistence type="inferred from homology"/>
<dbReference type="Proteomes" id="UP000244384">
    <property type="component" value="Chromosome"/>
</dbReference>
<evidence type="ECO:0000313" key="12">
    <source>
        <dbReference type="Proteomes" id="UP000244384"/>
    </source>
</evidence>
<evidence type="ECO:0000256" key="6">
    <source>
        <dbReference type="ARBA" id="ARBA00024916"/>
    </source>
</evidence>
<keyword evidence="3 8" id="KW-0805">Transcription regulation</keyword>
<keyword evidence="11" id="KW-0648">Protein biosynthesis</keyword>
<accession>A0A5F2F4H8</accession>
<dbReference type="Pfam" id="PF01272">
    <property type="entry name" value="GreA_GreB"/>
    <property type="match status" value="1"/>
</dbReference>
<sequence length="167" mass="18193">MTQPTETDTIWVTQEAYERLQQELAHLKGDVWTDITTKIAAARDEGDLKENGGYHAAREEQGKTKARIDQLESMLRRAEVGEKPADDGLVEAGMIVTIRFAGDSDTEQFLLGSRELLSMDSTVEIDVYSPTSPLGAAILGKSVGDTVSYETPNGKSMSVEVVAAKPF</sequence>
<comment type="similarity">
    <text evidence="1 8">Belongs to the GreA/GreB family.</text>
</comment>
<evidence type="ECO:0000256" key="5">
    <source>
        <dbReference type="ARBA" id="ARBA00023163"/>
    </source>
</evidence>
<dbReference type="GO" id="GO:0003746">
    <property type="term" value="F:translation elongation factor activity"/>
    <property type="evidence" value="ECO:0007669"/>
    <property type="project" value="UniProtKB-KW"/>
</dbReference>
<evidence type="ECO:0000313" key="11">
    <source>
        <dbReference type="EMBL" id="AWB93108.1"/>
    </source>
</evidence>
<feature type="domain" description="Transcription elongation factor GreA/GreB N-terminal" evidence="10">
    <location>
        <begin position="10"/>
        <end position="80"/>
    </location>
</feature>
<feature type="domain" description="Transcription elongation factor GreA/GreB C-terminal" evidence="9">
    <location>
        <begin position="88"/>
        <end position="165"/>
    </location>
</feature>
<dbReference type="AlphaFoldDB" id="A0A2S0WP35"/>
<dbReference type="Gene3D" id="1.10.287.180">
    <property type="entry name" value="Transcription elongation factor, GreA/GreB, N-terminal domain"/>
    <property type="match status" value="1"/>
</dbReference>
<accession>A0A2S0WP35</accession>
<dbReference type="Pfam" id="PF03449">
    <property type="entry name" value="GreA_GreB_N"/>
    <property type="match status" value="1"/>
</dbReference>
<evidence type="ECO:0000259" key="10">
    <source>
        <dbReference type="Pfam" id="PF03449"/>
    </source>
</evidence>
<keyword evidence="12" id="KW-1185">Reference proteome</keyword>
<evidence type="ECO:0000256" key="1">
    <source>
        <dbReference type="ARBA" id="ARBA00008213"/>
    </source>
</evidence>
<dbReference type="PANTHER" id="PTHR30437:SF4">
    <property type="entry name" value="TRANSCRIPTION ELONGATION FACTOR GREA"/>
    <property type="match status" value="1"/>
</dbReference>
<evidence type="ECO:0000256" key="2">
    <source>
        <dbReference type="ARBA" id="ARBA00013729"/>
    </source>
</evidence>
<gene>
    <name evidence="8" type="primary">greA</name>
    <name evidence="11" type="ORF">C3E78_13315</name>
</gene>
<dbReference type="InterPro" id="IPR022691">
    <property type="entry name" value="Tscrpt_elong_fac_GreA/B_N"/>
</dbReference>
<dbReference type="GO" id="GO:0006354">
    <property type="term" value="P:DNA-templated transcription elongation"/>
    <property type="evidence" value="ECO:0007669"/>
    <property type="project" value="TreeGrafter"/>
</dbReference>
<keyword evidence="11" id="KW-0251">Elongation factor</keyword>
<dbReference type="PIRSF" id="PIRSF006092">
    <property type="entry name" value="GreA_GreB"/>
    <property type="match status" value="1"/>
</dbReference>
<dbReference type="Gene3D" id="3.10.50.30">
    <property type="entry name" value="Transcription elongation factor, GreA/GreB, C-terminal domain"/>
    <property type="match status" value="1"/>
</dbReference>
<dbReference type="InterPro" id="IPR036805">
    <property type="entry name" value="Tscrpt_elong_fac_GreA/B_N_sf"/>
</dbReference>
<keyword evidence="4 8" id="KW-0238">DNA-binding</keyword>
<dbReference type="HAMAP" id="MF_00105">
    <property type="entry name" value="GreA_GreB"/>
    <property type="match status" value="1"/>
</dbReference>
<keyword evidence="5 8" id="KW-0804">Transcription</keyword>
<evidence type="ECO:0000256" key="8">
    <source>
        <dbReference type="HAMAP-Rule" id="MF_00105"/>
    </source>
</evidence>
<evidence type="ECO:0000256" key="3">
    <source>
        <dbReference type="ARBA" id="ARBA00023015"/>
    </source>
</evidence>
<dbReference type="InterPro" id="IPR001437">
    <property type="entry name" value="Tscrpt_elong_fac_GreA/B_C"/>
</dbReference>
<dbReference type="FunFam" id="1.10.287.180:FF:000001">
    <property type="entry name" value="Transcription elongation factor GreA"/>
    <property type="match status" value="1"/>
</dbReference>
<dbReference type="RefSeq" id="WP_108579159.1">
    <property type="nucleotide sequence ID" value="NZ_CP026952.1"/>
</dbReference>
<dbReference type="KEGG" id="aez:C3E78_13315"/>
<dbReference type="GO" id="GO:0003677">
    <property type="term" value="F:DNA binding"/>
    <property type="evidence" value="ECO:0007669"/>
    <property type="project" value="UniProtKB-UniRule"/>
</dbReference>
<name>A0A2S0WP35_9ACTN</name>
<evidence type="ECO:0000259" key="9">
    <source>
        <dbReference type="Pfam" id="PF01272"/>
    </source>
</evidence>